<evidence type="ECO:0000256" key="6">
    <source>
        <dbReference type="ARBA" id="ARBA00023136"/>
    </source>
</evidence>
<dbReference type="InterPro" id="IPR036259">
    <property type="entry name" value="MFS_trans_sf"/>
</dbReference>
<accession>A0A4P7NBN0</accession>
<dbReference type="InterPro" id="IPR051788">
    <property type="entry name" value="MFS_Transporter"/>
</dbReference>
<feature type="transmembrane region" description="Helical" evidence="8">
    <location>
        <begin position="218"/>
        <end position="237"/>
    </location>
</feature>
<feature type="transmembrane region" description="Helical" evidence="8">
    <location>
        <begin position="462"/>
        <end position="482"/>
    </location>
</feature>
<dbReference type="PROSITE" id="PS50850">
    <property type="entry name" value="MFS"/>
    <property type="match status" value="1"/>
</dbReference>
<dbReference type="PANTHER" id="PTHR23514:SF3">
    <property type="entry name" value="BYPASS OF STOP CODON PROTEIN 6"/>
    <property type="match status" value="1"/>
</dbReference>
<keyword evidence="6 8" id="KW-0472">Membrane</keyword>
<proteinExistence type="inferred from homology"/>
<evidence type="ECO:0000256" key="2">
    <source>
        <dbReference type="ARBA" id="ARBA00008335"/>
    </source>
</evidence>
<dbReference type="PANTHER" id="PTHR23514">
    <property type="entry name" value="BYPASS OF STOP CODON PROTEIN 6"/>
    <property type="match status" value="1"/>
</dbReference>
<feature type="transmembrane region" description="Helical" evidence="8">
    <location>
        <begin position="184"/>
        <end position="206"/>
    </location>
</feature>
<dbReference type="GO" id="GO:0022857">
    <property type="term" value="F:transmembrane transporter activity"/>
    <property type="evidence" value="ECO:0007669"/>
    <property type="project" value="InterPro"/>
</dbReference>
<feature type="domain" description="Major facilitator superfamily (MFS) profile" evidence="9">
    <location>
        <begin position="97"/>
        <end position="488"/>
    </location>
</feature>
<evidence type="ECO:0000256" key="1">
    <source>
        <dbReference type="ARBA" id="ARBA00004127"/>
    </source>
</evidence>
<evidence type="ECO:0000256" key="3">
    <source>
        <dbReference type="ARBA" id="ARBA00022448"/>
    </source>
</evidence>
<dbReference type="GO" id="GO:0016020">
    <property type="term" value="C:membrane"/>
    <property type="evidence" value="ECO:0007669"/>
    <property type="project" value="TreeGrafter"/>
</dbReference>
<dbReference type="Proteomes" id="UP000294847">
    <property type="component" value="Chromosome 2"/>
</dbReference>
<feature type="transmembrane region" description="Helical" evidence="8">
    <location>
        <begin position="374"/>
        <end position="393"/>
    </location>
</feature>
<comment type="similarity">
    <text evidence="2">Belongs to the major facilitator superfamily.</text>
</comment>
<feature type="transmembrane region" description="Helical" evidence="8">
    <location>
        <begin position="433"/>
        <end position="456"/>
    </location>
</feature>
<evidence type="ECO:0000256" key="4">
    <source>
        <dbReference type="ARBA" id="ARBA00022692"/>
    </source>
</evidence>
<comment type="subcellular location">
    <subcellularLocation>
        <location evidence="1">Endomembrane system</location>
        <topology evidence="1">Multi-pass membrane protein</topology>
    </subcellularLocation>
</comment>
<dbReference type="GO" id="GO:0012505">
    <property type="term" value="C:endomembrane system"/>
    <property type="evidence" value="ECO:0007669"/>
    <property type="project" value="UniProtKB-SubCell"/>
</dbReference>
<dbReference type="FunFam" id="1.20.1250.20:FF:000308">
    <property type="entry name" value="MFS efflux transporter"/>
    <property type="match status" value="1"/>
</dbReference>
<protein>
    <recommendedName>
        <fullName evidence="9">Major facilitator superfamily (MFS) profile domain-containing protein</fullName>
    </recommendedName>
</protein>
<feature type="compositionally biased region" description="Polar residues" evidence="7">
    <location>
        <begin position="1"/>
        <end position="29"/>
    </location>
</feature>
<feature type="transmembrane region" description="Helical" evidence="8">
    <location>
        <begin position="95"/>
        <end position="116"/>
    </location>
</feature>
<dbReference type="EMBL" id="CP034205">
    <property type="protein sequence ID" value="QBZ57664.1"/>
    <property type="molecule type" value="Genomic_DNA"/>
</dbReference>
<evidence type="ECO:0000313" key="11">
    <source>
        <dbReference type="Proteomes" id="UP000294847"/>
    </source>
</evidence>
<keyword evidence="3" id="KW-0813">Transport</keyword>
<organism evidence="10 11">
    <name type="scientific">Pyricularia oryzae</name>
    <name type="common">Rice blast fungus</name>
    <name type="synonym">Magnaporthe oryzae</name>
    <dbReference type="NCBI Taxonomy" id="318829"/>
    <lineage>
        <taxon>Eukaryota</taxon>
        <taxon>Fungi</taxon>
        <taxon>Dikarya</taxon>
        <taxon>Ascomycota</taxon>
        <taxon>Pezizomycotina</taxon>
        <taxon>Sordariomycetes</taxon>
        <taxon>Sordariomycetidae</taxon>
        <taxon>Magnaporthales</taxon>
        <taxon>Pyriculariaceae</taxon>
        <taxon>Pyricularia</taxon>
    </lineage>
</organism>
<evidence type="ECO:0000256" key="5">
    <source>
        <dbReference type="ARBA" id="ARBA00022989"/>
    </source>
</evidence>
<dbReference type="Gene3D" id="1.20.1250.20">
    <property type="entry name" value="MFS general substrate transporter like domains"/>
    <property type="match status" value="2"/>
</dbReference>
<feature type="region of interest" description="Disordered" evidence="7">
    <location>
        <begin position="1"/>
        <end position="81"/>
    </location>
</feature>
<feature type="transmembrane region" description="Helical" evidence="8">
    <location>
        <begin position="162"/>
        <end position="178"/>
    </location>
</feature>
<feature type="transmembrane region" description="Helical" evidence="8">
    <location>
        <begin position="350"/>
        <end position="367"/>
    </location>
</feature>
<sequence length="490" mass="52996">MMATNTSTELQELPPQQQFANEANQNGVNGINGDANDGWGKGVRLGDNVMKDGTPPGDNPSRISSESLAERDQDLPHPTTTTEVLQRWNHPRSNIARLAAAFWAFIVAGANDAAYGPLIPYLEEYYNLSYLVVSLVFLSPFIGYTLSALCNNYVHLWWGQRGVALISPSAHLAAYIIIACHPPYPVLVVAFSLAGFGNGLVDAAWNAWIGNMARADEILGFLHGFYGVGAVVSPLIATSMITRLGQPWWAYYYLMIGLAGIELVTSAAAFWPQNAQAYRDSLSRSAGVGEPQKGALREVLFKKGYARVAWLISIFLLCYVGAEVAIGGWIVKFMMEIRNAPGFESGMSAMGFWLGLVVGRVILGFVTPKLGVKLAVTIYLIPVMALQLVFWLVPQFYVSVVAVALQGFFIGPLFPAAIVVATKLLPKHLHVSAIGFAAAFGGSGAAVLPFAIGAIAQAKGVWVLQPIILALFAVLLLLWLCLPRLNKKRD</sequence>
<evidence type="ECO:0000259" key="9">
    <source>
        <dbReference type="PROSITE" id="PS50850"/>
    </source>
</evidence>
<dbReference type="AlphaFoldDB" id="A0A4P7NBN0"/>
<dbReference type="InterPro" id="IPR011701">
    <property type="entry name" value="MFS"/>
</dbReference>
<evidence type="ECO:0000313" key="10">
    <source>
        <dbReference type="EMBL" id="QBZ57664.1"/>
    </source>
</evidence>
<feature type="transmembrane region" description="Helical" evidence="8">
    <location>
        <begin position="249"/>
        <end position="271"/>
    </location>
</feature>
<reference evidence="10 11" key="1">
    <citation type="journal article" date="2019" name="Mol. Biol. Evol.">
        <title>Blast fungal genomes show frequent chromosomal changes, gene gains and losses, and effector gene turnover.</title>
        <authorList>
            <person name="Gomez Luciano L.B."/>
            <person name="Jason Tsai I."/>
            <person name="Chuma I."/>
            <person name="Tosa Y."/>
            <person name="Chen Y.H."/>
            <person name="Li J.Y."/>
            <person name="Li M.Y."/>
            <person name="Jade Lu M.Y."/>
            <person name="Nakayashiki H."/>
            <person name="Li W.H."/>
        </authorList>
    </citation>
    <scope>NUCLEOTIDE SEQUENCE [LARGE SCALE GENOMIC DNA]</scope>
    <source>
        <strain evidence="10">MZ5-1-6</strain>
    </source>
</reference>
<gene>
    <name evidence="10" type="ORF">PoMZ_02598</name>
</gene>
<keyword evidence="4 8" id="KW-0812">Transmembrane</keyword>
<dbReference type="SUPFAM" id="SSF103473">
    <property type="entry name" value="MFS general substrate transporter"/>
    <property type="match status" value="1"/>
</dbReference>
<keyword evidence="5 8" id="KW-1133">Transmembrane helix</keyword>
<feature type="transmembrane region" description="Helical" evidence="8">
    <location>
        <begin position="128"/>
        <end position="150"/>
    </location>
</feature>
<evidence type="ECO:0000256" key="7">
    <source>
        <dbReference type="SAM" id="MobiDB-lite"/>
    </source>
</evidence>
<feature type="transmembrane region" description="Helical" evidence="8">
    <location>
        <begin position="308"/>
        <end position="330"/>
    </location>
</feature>
<name>A0A4P7NBN0_PYROR</name>
<dbReference type="InterPro" id="IPR020846">
    <property type="entry name" value="MFS_dom"/>
</dbReference>
<feature type="transmembrane region" description="Helical" evidence="8">
    <location>
        <begin position="399"/>
        <end position="421"/>
    </location>
</feature>
<dbReference type="Pfam" id="PF07690">
    <property type="entry name" value="MFS_1"/>
    <property type="match status" value="1"/>
</dbReference>
<dbReference type="FunFam" id="1.20.1250.20:FF:000286">
    <property type="entry name" value="MFS efflux transporter"/>
    <property type="match status" value="1"/>
</dbReference>
<evidence type="ECO:0000256" key="8">
    <source>
        <dbReference type="SAM" id="Phobius"/>
    </source>
</evidence>